<evidence type="ECO:0000256" key="1">
    <source>
        <dbReference type="SAM" id="SignalP"/>
    </source>
</evidence>
<organism evidence="2 3">
    <name type="scientific">Ensete ventricosum</name>
    <name type="common">Abyssinian banana</name>
    <name type="synonym">Musa ensete</name>
    <dbReference type="NCBI Taxonomy" id="4639"/>
    <lineage>
        <taxon>Eukaryota</taxon>
        <taxon>Viridiplantae</taxon>
        <taxon>Streptophyta</taxon>
        <taxon>Embryophyta</taxon>
        <taxon>Tracheophyta</taxon>
        <taxon>Spermatophyta</taxon>
        <taxon>Magnoliopsida</taxon>
        <taxon>Liliopsida</taxon>
        <taxon>Zingiberales</taxon>
        <taxon>Musaceae</taxon>
        <taxon>Ensete</taxon>
    </lineage>
</organism>
<evidence type="ECO:0000313" key="3">
    <source>
        <dbReference type="Proteomes" id="UP000287651"/>
    </source>
</evidence>
<evidence type="ECO:0000313" key="2">
    <source>
        <dbReference type="EMBL" id="RRT46482.1"/>
    </source>
</evidence>
<keyword evidence="1" id="KW-0732">Signal</keyword>
<feature type="signal peptide" evidence="1">
    <location>
        <begin position="1"/>
        <end position="20"/>
    </location>
</feature>
<evidence type="ECO:0008006" key="4">
    <source>
        <dbReference type="Google" id="ProtNLM"/>
    </source>
</evidence>
<dbReference type="Proteomes" id="UP000287651">
    <property type="component" value="Unassembled WGS sequence"/>
</dbReference>
<protein>
    <recommendedName>
        <fullName evidence="4">Chitin-binding type-2 domain-containing protein</fullName>
    </recommendedName>
</protein>
<gene>
    <name evidence="2" type="ORF">B296_00050617</name>
</gene>
<feature type="chain" id="PRO_5019189554" description="Chitin-binding type-2 domain-containing protein" evidence="1">
    <location>
        <begin position="21"/>
        <end position="92"/>
    </location>
</feature>
<reference evidence="2 3" key="1">
    <citation type="journal article" date="2014" name="Agronomy (Basel)">
        <title>A Draft Genome Sequence for Ensete ventricosum, the Drought-Tolerant Tree Against Hunger.</title>
        <authorList>
            <person name="Harrison J."/>
            <person name="Moore K.A."/>
            <person name="Paszkiewicz K."/>
            <person name="Jones T."/>
            <person name="Grant M."/>
            <person name="Ambacheew D."/>
            <person name="Muzemil S."/>
            <person name="Studholme D.J."/>
        </authorList>
    </citation>
    <scope>NUCLEOTIDE SEQUENCE [LARGE SCALE GENOMIC DNA]</scope>
</reference>
<proteinExistence type="predicted"/>
<accession>A0A426Y409</accession>
<dbReference type="AlphaFoldDB" id="A0A426Y409"/>
<name>A0A426Y409_ENSVE</name>
<dbReference type="EMBL" id="AMZH03015165">
    <property type="protein sequence ID" value="RRT46482.1"/>
    <property type="molecule type" value="Genomic_DNA"/>
</dbReference>
<sequence length="92" mass="10462">MMLFFIGIVRVVFLLDPGLDDVLDQFSTCYPVFGAACFDRSFCVKWEKKGVAIAHCPSTFNFEGDSDSRCDRTFPISSLLVPLMHHLVIRDR</sequence>
<comment type="caution">
    <text evidence="2">The sequence shown here is derived from an EMBL/GenBank/DDBJ whole genome shotgun (WGS) entry which is preliminary data.</text>
</comment>